<gene>
    <name evidence="5" type="ORF">ACELLULO517_14460</name>
</gene>
<evidence type="ECO:0000256" key="1">
    <source>
        <dbReference type="ARBA" id="ARBA00023015"/>
    </source>
</evidence>
<evidence type="ECO:0000256" key="3">
    <source>
        <dbReference type="ARBA" id="ARBA00023163"/>
    </source>
</evidence>
<dbReference type="PANTHER" id="PTHR30146:SF109">
    <property type="entry name" value="HTH-TYPE TRANSCRIPTIONAL REGULATOR GALS"/>
    <property type="match status" value="1"/>
</dbReference>
<dbReference type="PROSITE" id="PS50932">
    <property type="entry name" value="HTH_LACI_2"/>
    <property type="match status" value="1"/>
</dbReference>
<dbReference type="CDD" id="cd01392">
    <property type="entry name" value="HTH_LacI"/>
    <property type="match status" value="1"/>
</dbReference>
<dbReference type="SUPFAM" id="SSF53822">
    <property type="entry name" value="Periplasmic binding protein-like I"/>
    <property type="match status" value="1"/>
</dbReference>
<dbReference type="Proteomes" id="UP000721844">
    <property type="component" value="Unassembled WGS sequence"/>
</dbReference>
<dbReference type="InterPro" id="IPR010982">
    <property type="entry name" value="Lambda_DNA-bd_dom_sf"/>
</dbReference>
<dbReference type="InterPro" id="IPR028082">
    <property type="entry name" value="Peripla_BP_I"/>
</dbReference>
<keyword evidence="2 5" id="KW-0238">DNA-binding</keyword>
<dbReference type="Pfam" id="PF00356">
    <property type="entry name" value="LacI"/>
    <property type="match status" value="1"/>
</dbReference>
<sequence>MKKPSLIPHAQAGASGIRDLAARLGISIGTVSRALNDKPDVNPETRKRVIAAASELGYVPQQSGRSLRKGATHNIGLLWEIPEGRAAYGEPFFLSLFGGTQQVLSARGYDLVIMPDQPGATADPLARLRRIIQQRQVDALILPWTRTMDPRLDYLAEVGIPFVALGRSRSGGPHPWIDLDFEQAGEFATARFIAAGHRRIAIAIPADSLMQKRFFLAGYRRALKAAGLPFERALVAEGHVTPAGGYAAATRLLDVIPRPTAMLAIDSSMAVGIYRRLAELGLSCGQDVAVIGGVHDTPMTEFLVPALTCFSLDTVALGRRLAEILLARLDSKANPAGELWPIVLVERQSDRID</sequence>
<organism evidence="5 6">
    <name type="scientific">Acidisoma cellulosilyticum</name>
    <dbReference type="NCBI Taxonomy" id="2802395"/>
    <lineage>
        <taxon>Bacteria</taxon>
        <taxon>Pseudomonadati</taxon>
        <taxon>Pseudomonadota</taxon>
        <taxon>Alphaproteobacteria</taxon>
        <taxon>Acetobacterales</taxon>
        <taxon>Acidocellaceae</taxon>
        <taxon>Acidisoma</taxon>
    </lineage>
</organism>
<dbReference type="InterPro" id="IPR000843">
    <property type="entry name" value="HTH_LacI"/>
</dbReference>
<protein>
    <submittedName>
        <fullName evidence="5">LacI family DNA-binding transcriptional regulator</fullName>
    </submittedName>
</protein>
<dbReference type="Gene3D" id="3.40.50.2300">
    <property type="match status" value="2"/>
</dbReference>
<dbReference type="GO" id="GO:0003700">
    <property type="term" value="F:DNA-binding transcription factor activity"/>
    <property type="evidence" value="ECO:0007669"/>
    <property type="project" value="TreeGrafter"/>
</dbReference>
<dbReference type="PANTHER" id="PTHR30146">
    <property type="entry name" value="LACI-RELATED TRANSCRIPTIONAL REPRESSOR"/>
    <property type="match status" value="1"/>
</dbReference>
<name>A0A963Z2C6_9PROT</name>
<evidence type="ECO:0000313" key="6">
    <source>
        <dbReference type="Proteomes" id="UP000721844"/>
    </source>
</evidence>
<reference evidence="5 6" key="1">
    <citation type="journal article" date="2021" name="Microorganisms">
        <title>Acidisoma silvae sp. nov. and Acidisomacellulosilytica sp. nov., Two Acidophilic Bacteria Isolated from Decaying Wood, Hydrolyzing Cellulose and Producing Poly-3-hydroxybutyrate.</title>
        <authorList>
            <person name="Mieszkin S."/>
            <person name="Pouder E."/>
            <person name="Uroz S."/>
            <person name="Simon-Colin C."/>
            <person name="Alain K."/>
        </authorList>
    </citation>
    <scope>NUCLEOTIDE SEQUENCE [LARGE SCALE GENOMIC DNA]</scope>
    <source>
        <strain evidence="5 6">HW T5.17</strain>
    </source>
</reference>
<dbReference type="Gene3D" id="1.10.260.40">
    <property type="entry name" value="lambda repressor-like DNA-binding domains"/>
    <property type="match status" value="1"/>
</dbReference>
<dbReference type="RefSeq" id="WP_227308120.1">
    <property type="nucleotide sequence ID" value="NZ_JAESVA010000004.1"/>
</dbReference>
<keyword evidence="6" id="KW-1185">Reference proteome</keyword>
<comment type="caution">
    <text evidence="5">The sequence shown here is derived from an EMBL/GenBank/DDBJ whole genome shotgun (WGS) entry which is preliminary data.</text>
</comment>
<dbReference type="AlphaFoldDB" id="A0A963Z2C6"/>
<keyword evidence="1" id="KW-0805">Transcription regulation</keyword>
<evidence type="ECO:0000313" key="5">
    <source>
        <dbReference type="EMBL" id="MCB8881449.1"/>
    </source>
</evidence>
<dbReference type="SUPFAM" id="SSF47413">
    <property type="entry name" value="lambda repressor-like DNA-binding domains"/>
    <property type="match status" value="1"/>
</dbReference>
<evidence type="ECO:0000259" key="4">
    <source>
        <dbReference type="PROSITE" id="PS50932"/>
    </source>
</evidence>
<evidence type="ECO:0000256" key="2">
    <source>
        <dbReference type="ARBA" id="ARBA00023125"/>
    </source>
</evidence>
<feature type="domain" description="HTH lacI-type" evidence="4">
    <location>
        <begin position="15"/>
        <end position="69"/>
    </location>
</feature>
<accession>A0A963Z2C6</accession>
<dbReference type="SMART" id="SM00354">
    <property type="entry name" value="HTH_LACI"/>
    <property type="match status" value="1"/>
</dbReference>
<dbReference type="InterPro" id="IPR046335">
    <property type="entry name" value="LacI/GalR-like_sensor"/>
</dbReference>
<dbReference type="GO" id="GO:0000976">
    <property type="term" value="F:transcription cis-regulatory region binding"/>
    <property type="evidence" value="ECO:0007669"/>
    <property type="project" value="TreeGrafter"/>
</dbReference>
<keyword evidence="3" id="KW-0804">Transcription</keyword>
<dbReference type="EMBL" id="JAESVA010000004">
    <property type="protein sequence ID" value="MCB8881449.1"/>
    <property type="molecule type" value="Genomic_DNA"/>
</dbReference>
<dbReference type="CDD" id="cd20010">
    <property type="entry name" value="PBP1_AglR-like"/>
    <property type="match status" value="1"/>
</dbReference>
<dbReference type="Pfam" id="PF13377">
    <property type="entry name" value="Peripla_BP_3"/>
    <property type="match status" value="1"/>
</dbReference>
<proteinExistence type="predicted"/>